<proteinExistence type="predicted"/>
<evidence type="ECO:0000313" key="2">
    <source>
        <dbReference type="EMBL" id="MDH0687038.1"/>
    </source>
</evidence>
<keyword evidence="1" id="KW-0472">Membrane</keyword>
<accession>A0ABD4XW04</accession>
<evidence type="ECO:0000313" key="3">
    <source>
        <dbReference type="Proteomes" id="UP001161139"/>
    </source>
</evidence>
<dbReference type="Proteomes" id="UP001161139">
    <property type="component" value="Unassembled WGS sequence"/>
</dbReference>
<keyword evidence="1" id="KW-1133">Transmembrane helix</keyword>
<comment type="caution">
    <text evidence="2">The sequence shown here is derived from an EMBL/GenBank/DDBJ whole genome shotgun (WGS) entry which is preliminary data.</text>
</comment>
<dbReference type="AlphaFoldDB" id="A0ABD4XW04"/>
<gene>
    <name evidence="2" type="ORF">N5D09_02915</name>
</gene>
<protein>
    <submittedName>
        <fullName evidence="2">Uncharacterized protein</fullName>
    </submittedName>
</protein>
<organism evidence="2 3">
    <name type="scientific">Stutzerimonas stutzeri</name>
    <name type="common">Pseudomonas stutzeri</name>
    <dbReference type="NCBI Taxonomy" id="316"/>
    <lineage>
        <taxon>Bacteria</taxon>
        <taxon>Pseudomonadati</taxon>
        <taxon>Pseudomonadota</taxon>
        <taxon>Gammaproteobacteria</taxon>
        <taxon>Pseudomonadales</taxon>
        <taxon>Pseudomonadaceae</taxon>
        <taxon>Stutzerimonas</taxon>
    </lineage>
</organism>
<name>A0ABD4XW04_STUST</name>
<evidence type="ECO:0000256" key="1">
    <source>
        <dbReference type="SAM" id="Phobius"/>
    </source>
</evidence>
<dbReference type="EMBL" id="JAOCDG010000003">
    <property type="protein sequence ID" value="MDH0687038.1"/>
    <property type="molecule type" value="Genomic_DNA"/>
</dbReference>
<keyword evidence="1" id="KW-0812">Transmembrane</keyword>
<sequence length="99" mass="10396">MENRLSSMVVMGLMFTVFAGVVAAMFGVAAVMGQAEAVLRFQGVSELLNRHWVDVMILGPGMCVVFGAAGGMMIGLGASARRRPREFAYALPASEKAGA</sequence>
<reference evidence="2" key="1">
    <citation type="submission" date="2022-09" db="EMBL/GenBank/DDBJ databases">
        <title>Intensive care unit water sources are persistently colonized with multi-drug resistant bacteria and are the site of extensive horizontal gene transfer of antibiotic resistance genes.</title>
        <authorList>
            <person name="Diorio-Toth L."/>
        </authorList>
    </citation>
    <scope>NUCLEOTIDE SEQUENCE</scope>
    <source>
        <strain evidence="2">GD03864</strain>
    </source>
</reference>
<feature type="transmembrane region" description="Helical" evidence="1">
    <location>
        <begin position="12"/>
        <end position="35"/>
    </location>
</feature>
<feature type="transmembrane region" description="Helical" evidence="1">
    <location>
        <begin position="55"/>
        <end position="76"/>
    </location>
</feature>
<dbReference type="RefSeq" id="WP_279648998.1">
    <property type="nucleotide sequence ID" value="NZ_JAOCDG010000003.1"/>
</dbReference>